<dbReference type="OMA" id="TMMSHRP"/>
<sequence>MLNSSSTNTEPSTSTSVSSSSSHASTSSYDLSAPTNPTVPFASGTTASITGVVAQSATMAPAASTSAAKIPTSQLSTGKKESNKGAIAGGTIAGLLVFFTLSTLFFWWLRRRRRSHTAPSAAYIAAYGTSRPPTMMSHRPLQGRSMSYVSSANLNSVVLQDESEDLRTSGYSNPRGPLASGPL</sequence>
<accession>A0A0D2MT38</accession>
<evidence type="ECO:0000256" key="1">
    <source>
        <dbReference type="SAM" id="MobiDB-lite"/>
    </source>
</evidence>
<organism evidence="3 4">
    <name type="scientific">Hypholoma sublateritium (strain FD-334 SS-4)</name>
    <dbReference type="NCBI Taxonomy" id="945553"/>
    <lineage>
        <taxon>Eukaryota</taxon>
        <taxon>Fungi</taxon>
        <taxon>Dikarya</taxon>
        <taxon>Basidiomycota</taxon>
        <taxon>Agaricomycotina</taxon>
        <taxon>Agaricomycetes</taxon>
        <taxon>Agaricomycetidae</taxon>
        <taxon>Agaricales</taxon>
        <taxon>Agaricineae</taxon>
        <taxon>Strophariaceae</taxon>
        <taxon>Hypholoma</taxon>
    </lineage>
</organism>
<evidence type="ECO:0000256" key="2">
    <source>
        <dbReference type="SAM" id="Phobius"/>
    </source>
</evidence>
<dbReference type="Proteomes" id="UP000054270">
    <property type="component" value="Unassembled WGS sequence"/>
</dbReference>
<feature type="region of interest" description="Disordered" evidence="1">
    <location>
        <begin position="1"/>
        <end position="35"/>
    </location>
</feature>
<gene>
    <name evidence="3" type="ORF">HYPSUDRAFT_35747</name>
</gene>
<keyword evidence="2" id="KW-0472">Membrane</keyword>
<reference evidence="4" key="1">
    <citation type="submission" date="2014-04" db="EMBL/GenBank/DDBJ databases">
        <title>Evolutionary Origins and Diversification of the Mycorrhizal Mutualists.</title>
        <authorList>
            <consortium name="DOE Joint Genome Institute"/>
            <consortium name="Mycorrhizal Genomics Consortium"/>
            <person name="Kohler A."/>
            <person name="Kuo A."/>
            <person name="Nagy L.G."/>
            <person name="Floudas D."/>
            <person name="Copeland A."/>
            <person name="Barry K.W."/>
            <person name="Cichocki N."/>
            <person name="Veneault-Fourrey C."/>
            <person name="LaButti K."/>
            <person name="Lindquist E.A."/>
            <person name="Lipzen A."/>
            <person name="Lundell T."/>
            <person name="Morin E."/>
            <person name="Murat C."/>
            <person name="Riley R."/>
            <person name="Ohm R."/>
            <person name="Sun H."/>
            <person name="Tunlid A."/>
            <person name="Henrissat B."/>
            <person name="Grigoriev I.V."/>
            <person name="Hibbett D.S."/>
            <person name="Martin F."/>
        </authorList>
    </citation>
    <scope>NUCLEOTIDE SEQUENCE [LARGE SCALE GENOMIC DNA]</scope>
    <source>
        <strain evidence="4">FD-334 SS-4</strain>
    </source>
</reference>
<evidence type="ECO:0000313" key="4">
    <source>
        <dbReference type="Proteomes" id="UP000054270"/>
    </source>
</evidence>
<dbReference type="AlphaFoldDB" id="A0A0D2MT38"/>
<keyword evidence="2" id="KW-0812">Transmembrane</keyword>
<keyword evidence="2" id="KW-1133">Transmembrane helix</keyword>
<dbReference type="EMBL" id="KN817525">
    <property type="protein sequence ID" value="KJA27168.1"/>
    <property type="molecule type" value="Genomic_DNA"/>
</dbReference>
<feature type="region of interest" description="Disordered" evidence="1">
    <location>
        <begin position="63"/>
        <end position="84"/>
    </location>
</feature>
<name>A0A0D2MT38_HYPSF</name>
<feature type="transmembrane region" description="Helical" evidence="2">
    <location>
        <begin position="86"/>
        <end position="109"/>
    </location>
</feature>
<dbReference type="STRING" id="945553.A0A0D2MT38"/>
<proteinExistence type="predicted"/>
<feature type="compositionally biased region" description="Low complexity" evidence="1">
    <location>
        <begin position="1"/>
        <end position="32"/>
    </location>
</feature>
<protein>
    <submittedName>
        <fullName evidence="3">Uncharacterized protein</fullName>
    </submittedName>
</protein>
<keyword evidence="4" id="KW-1185">Reference proteome</keyword>
<evidence type="ECO:0000313" key="3">
    <source>
        <dbReference type="EMBL" id="KJA27168.1"/>
    </source>
</evidence>
<feature type="region of interest" description="Disordered" evidence="1">
    <location>
        <begin position="163"/>
        <end position="183"/>
    </location>
</feature>
<dbReference type="OrthoDB" id="2576311at2759"/>